<sequence length="197" mass="22963">MKMNKIKILVLTYLSIVLIAGCSNKDETAEGKDEVDKIFEETDKVAIEFYKAGFELNIPKIYEMLSSKGKESIGEYVIGMEGNELDVSADELIQVEEFENYKQQHPDKFKAFNKLDDEYEIRRYGDAFNKETKEVVYRVEPWNEYKTYENSGDYNYISLIQNEDGKWVVKEFLETIIPDQIKDKNSGTIIHAYESNN</sequence>
<dbReference type="RefSeq" id="WP_094885393.1">
    <property type="nucleotide sequence ID" value="NZ_NPMS01000003.1"/>
</dbReference>
<dbReference type="AlphaFoldDB" id="A0A265NB71"/>
<name>A0A265NB71_9BACI</name>
<keyword evidence="1" id="KW-0732">Signal</keyword>
<dbReference type="Proteomes" id="UP000216498">
    <property type="component" value="Unassembled WGS sequence"/>
</dbReference>
<feature type="signal peptide" evidence="1">
    <location>
        <begin position="1"/>
        <end position="22"/>
    </location>
</feature>
<dbReference type="EMBL" id="NPMS01000003">
    <property type="protein sequence ID" value="OZU89035.1"/>
    <property type="molecule type" value="Genomic_DNA"/>
</dbReference>
<organism evidence="2 3">
    <name type="scientific">Virgibacillus indicus</name>
    <dbReference type="NCBI Taxonomy" id="2024554"/>
    <lineage>
        <taxon>Bacteria</taxon>
        <taxon>Bacillati</taxon>
        <taxon>Bacillota</taxon>
        <taxon>Bacilli</taxon>
        <taxon>Bacillales</taxon>
        <taxon>Bacillaceae</taxon>
        <taxon>Virgibacillus</taxon>
    </lineage>
</organism>
<reference evidence="2 3" key="1">
    <citation type="submission" date="2017-08" db="EMBL/GenBank/DDBJ databases">
        <title>Virgibacillus indicus sp. nov. and Virgibacillus profoundi sp. nov, two moderately halophilic bacteria isolated from marine sediment by using the Microfluidic Streak Plate.</title>
        <authorList>
            <person name="Xu B."/>
            <person name="Hu B."/>
            <person name="Wang J."/>
            <person name="Zhu Y."/>
            <person name="Huang L."/>
            <person name="Du W."/>
            <person name="Huang Y."/>
        </authorList>
    </citation>
    <scope>NUCLEOTIDE SEQUENCE [LARGE SCALE GENOMIC DNA]</scope>
    <source>
        <strain evidence="2 3">IO3-P2-C2</strain>
    </source>
</reference>
<feature type="chain" id="PRO_5039098416" description="DUF3993 domain-containing protein" evidence="1">
    <location>
        <begin position="23"/>
        <end position="197"/>
    </location>
</feature>
<evidence type="ECO:0000313" key="2">
    <source>
        <dbReference type="EMBL" id="OZU89035.1"/>
    </source>
</evidence>
<dbReference type="PROSITE" id="PS51257">
    <property type="entry name" value="PROKAR_LIPOPROTEIN"/>
    <property type="match status" value="1"/>
</dbReference>
<keyword evidence="3" id="KW-1185">Reference proteome</keyword>
<accession>A0A265NB71</accession>
<dbReference type="OrthoDB" id="2965649at2"/>
<evidence type="ECO:0000256" key="1">
    <source>
        <dbReference type="SAM" id="SignalP"/>
    </source>
</evidence>
<gene>
    <name evidence="2" type="ORF">CIL03_08435</name>
</gene>
<evidence type="ECO:0008006" key="4">
    <source>
        <dbReference type="Google" id="ProtNLM"/>
    </source>
</evidence>
<comment type="caution">
    <text evidence="2">The sequence shown here is derived from an EMBL/GenBank/DDBJ whole genome shotgun (WGS) entry which is preliminary data.</text>
</comment>
<evidence type="ECO:0000313" key="3">
    <source>
        <dbReference type="Proteomes" id="UP000216498"/>
    </source>
</evidence>
<proteinExistence type="predicted"/>
<protein>
    <recommendedName>
        <fullName evidence="4">DUF3993 domain-containing protein</fullName>
    </recommendedName>
</protein>